<protein>
    <recommendedName>
        <fullName evidence="1">UPF0246 protein MC378_12960</fullName>
    </recommendedName>
</protein>
<dbReference type="Proteomes" id="UP001139369">
    <property type="component" value="Unassembled WGS sequence"/>
</dbReference>
<dbReference type="NCBIfam" id="NF002542">
    <property type="entry name" value="PRK02101.1-3"/>
    <property type="match status" value="1"/>
</dbReference>
<dbReference type="NCBIfam" id="NF002543">
    <property type="entry name" value="PRK02101.1-4"/>
    <property type="match status" value="1"/>
</dbReference>
<name>A0A9X2AKH7_9FLAO</name>
<dbReference type="PANTHER" id="PTHR30283:SF4">
    <property type="entry name" value="PEROXIDE STRESS RESISTANCE PROTEIN YAAA"/>
    <property type="match status" value="1"/>
</dbReference>
<dbReference type="GO" id="GO:0005829">
    <property type="term" value="C:cytosol"/>
    <property type="evidence" value="ECO:0007669"/>
    <property type="project" value="TreeGrafter"/>
</dbReference>
<dbReference type="Pfam" id="PF03883">
    <property type="entry name" value="H2O2_YaaD"/>
    <property type="match status" value="1"/>
</dbReference>
<organism evidence="2 3">
    <name type="scientific">Polaribacter marinus</name>
    <dbReference type="NCBI Taxonomy" id="2916838"/>
    <lineage>
        <taxon>Bacteria</taxon>
        <taxon>Pseudomonadati</taxon>
        <taxon>Bacteroidota</taxon>
        <taxon>Flavobacteriia</taxon>
        <taxon>Flavobacteriales</taxon>
        <taxon>Flavobacteriaceae</taxon>
    </lineage>
</organism>
<evidence type="ECO:0000313" key="2">
    <source>
        <dbReference type="EMBL" id="MCI2230082.1"/>
    </source>
</evidence>
<comment type="similarity">
    <text evidence="1">Belongs to the UPF0246 family.</text>
</comment>
<reference evidence="2" key="1">
    <citation type="submission" date="2022-02" db="EMBL/GenBank/DDBJ databases">
        <title>Polaribacter sp. MSW13, isolated from seawater.</title>
        <authorList>
            <person name="Kristyanto S."/>
            <person name="Jung J."/>
            <person name="Jeon C.O."/>
        </authorList>
    </citation>
    <scope>NUCLEOTIDE SEQUENCE</scope>
    <source>
        <strain evidence="2">MSW13</strain>
    </source>
</reference>
<dbReference type="HAMAP" id="MF_00652">
    <property type="entry name" value="UPF0246"/>
    <property type="match status" value="1"/>
</dbReference>
<accession>A0A9X2AKH7</accession>
<gene>
    <name evidence="2" type="primary">yaaA</name>
    <name evidence="2" type="ORF">MC378_12960</name>
</gene>
<evidence type="ECO:0000256" key="1">
    <source>
        <dbReference type="HAMAP-Rule" id="MF_00652"/>
    </source>
</evidence>
<keyword evidence="3" id="KW-1185">Reference proteome</keyword>
<evidence type="ECO:0000313" key="3">
    <source>
        <dbReference type="Proteomes" id="UP001139369"/>
    </source>
</evidence>
<comment type="caution">
    <text evidence="2">The sequence shown here is derived from an EMBL/GenBank/DDBJ whole genome shotgun (WGS) entry which is preliminary data.</text>
</comment>
<dbReference type="PANTHER" id="PTHR30283">
    <property type="entry name" value="PEROXIDE STRESS RESPONSE PROTEIN YAAA"/>
    <property type="match status" value="1"/>
</dbReference>
<sequence length="252" mass="28966">MKIIISPAKSLDFESKVPTSLHTQPRFLAQSEKLNKKLKTFSKNKLAELMKISDDLAALNYDRNQTWATPFTTQNAKQAIYAFTGAVFQGIDVNTLDKKKLPVLQENLRILSGLYGLLKPLDLIQPYRLEMGTKLKVGTKENLYKFWDTTIAEALNEELKDDELLINLASTEYFKVIPKKVLKTPMITPIFKDYKNGNYKIVMTYAKKARGLMVRYIIENNVKTIEELKGFNVDKYRFSEEMSSGNDLVFTR</sequence>
<dbReference type="RefSeq" id="WP_242179192.1">
    <property type="nucleotide sequence ID" value="NZ_JAKQYM010000010.1"/>
</dbReference>
<proteinExistence type="inferred from homology"/>
<dbReference type="EMBL" id="JAKQYM010000010">
    <property type="protein sequence ID" value="MCI2230082.1"/>
    <property type="molecule type" value="Genomic_DNA"/>
</dbReference>
<dbReference type="GO" id="GO:0033194">
    <property type="term" value="P:response to hydroperoxide"/>
    <property type="evidence" value="ECO:0007669"/>
    <property type="project" value="TreeGrafter"/>
</dbReference>
<dbReference type="AlphaFoldDB" id="A0A9X2AKH7"/>
<dbReference type="InterPro" id="IPR005583">
    <property type="entry name" value="YaaA"/>
</dbReference>